<feature type="transmembrane region" description="Helical" evidence="7">
    <location>
        <begin position="166"/>
        <end position="187"/>
    </location>
</feature>
<evidence type="ECO:0000313" key="10">
    <source>
        <dbReference type="Proteomes" id="UP000288716"/>
    </source>
</evidence>
<dbReference type="STRING" id="299467.A0A443SDX4"/>
<dbReference type="PANTHER" id="PTHR28646:SF1">
    <property type="entry name" value="TRANSMEMBRANE PROTEIN 201"/>
    <property type="match status" value="1"/>
</dbReference>
<dbReference type="Pfam" id="PF09779">
    <property type="entry name" value="Ima1_N"/>
    <property type="match status" value="1"/>
</dbReference>
<dbReference type="GO" id="GO:0005521">
    <property type="term" value="F:lamin binding"/>
    <property type="evidence" value="ECO:0007669"/>
    <property type="project" value="TreeGrafter"/>
</dbReference>
<keyword evidence="3 7" id="KW-0812">Transmembrane</keyword>
<dbReference type="Proteomes" id="UP000288716">
    <property type="component" value="Unassembled WGS sequence"/>
</dbReference>
<dbReference type="InterPro" id="IPR040041">
    <property type="entry name" value="TMEM201"/>
</dbReference>
<evidence type="ECO:0000259" key="8">
    <source>
        <dbReference type="Pfam" id="PF09779"/>
    </source>
</evidence>
<keyword evidence="4 7" id="KW-1133">Transmembrane helix</keyword>
<proteinExistence type="inferred from homology"/>
<dbReference type="InterPro" id="IPR018617">
    <property type="entry name" value="Ima1_N"/>
</dbReference>
<evidence type="ECO:0000256" key="5">
    <source>
        <dbReference type="ARBA" id="ARBA00023136"/>
    </source>
</evidence>
<feature type="transmembrane region" description="Helical" evidence="7">
    <location>
        <begin position="194"/>
        <end position="214"/>
    </location>
</feature>
<comment type="caution">
    <text evidence="9">The sequence shown here is derived from an EMBL/GenBank/DDBJ whole genome shotgun (WGS) entry which is preliminary data.</text>
</comment>
<evidence type="ECO:0000256" key="4">
    <source>
        <dbReference type="ARBA" id="ARBA00022989"/>
    </source>
</evidence>
<evidence type="ECO:0000256" key="1">
    <source>
        <dbReference type="ARBA" id="ARBA00004473"/>
    </source>
</evidence>
<organism evidence="9 10">
    <name type="scientific">Leptotrombidium deliense</name>
    <dbReference type="NCBI Taxonomy" id="299467"/>
    <lineage>
        <taxon>Eukaryota</taxon>
        <taxon>Metazoa</taxon>
        <taxon>Ecdysozoa</taxon>
        <taxon>Arthropoda</taxon>
        <taxon>Chelicerata</taxon>
        <taxon>Arachnida</taxon>
        <taxon>Acari</taxon>
        <taxon>Acariformes</taxon>
        <taxon>Trombidiformes</taxon>
        <taxon>Prostigmata</taxon>
        <taxon>Anystina</taxon>
        <taxon>Parasitengona</taxon>
        <taxon>Trombiculoidea</taxon>
        <taxon>Trombiculidae</taxon>
        <taxon>Leptotrombidium</taxon>
    </lineage>
</organism>
<feature type="domain" description="Ima1 N-terminal" evidence="8">
    <location>
        <begin position="12"/>
        <end position="104"/>
    </location>
</feature>
<dbReference type="PANTHER" id="PTHR28646">
    <property type="entry name" value="TRANSMEMBRANE PROTEIN 201"/>
    <property type="match status" value="1"/>
</dbReference>
<sequence length="368" mass="42955">MKLWKELFKVTVSCWFCNEYTKVERKHRNSWICSRCEQYNGFSESGDYNMVIRAQLDCQLNSKRFCVPNYYQSWKNGLCEDCNTNQQIKINRPINNTSLSETKYNHRRSERKPTRNESKVSLGFSRKFIASFFGLVKLISVLCLFLLGIIDLENDSKMKLFDLVQIMYFLDFIISVPRCMIAFTGLFSSLCLSYIFGLESLAATDITTIMFWLFVQILHVPQFDDSKIRNDILIIRPVSALLLMTFELILVKSLQKLFLKCTSKTLRLKKKIVNGNQLEEVKRKPAKKQAFSENEVEIDKNVSSLDNRIKVLTLDDFDFDICDKVIQPLQSKHLRVDKRVNNSTKFVYRSLTECLSFCDELSLNPKVT</sequence>
<evidence type="ECO:0000256" key="7">
    <source>
        <dbReference type="SAM" id="Phobius"/>
    </source>
</evidence>
<dbReference type="GO" id="GO:0030473">
    <property type="term" value="P:nuclear migration along microtubule"/>
    <property type="evidence" value="ECO:0007669"/>
    <property type="project" value="TreeGrafter"/>
</dbReference>
<evidence type="ECO:0000256" key="3">
    <source>
        <dbReference type="ARBA" id="ARBA00022692"/>
    </source>
</evidence>
<dbReference type="AlphaFoldDB" id="A0A443SDX4"/>
<gene>
    <name evidence="9" type="ORF">B4U80_05059</name>
</gene>
<dbReference type="GO" id="GO:0005637">
    <property type="term" value="C:nuclear inner membrane"/>
    <property type="evidence" value="ECO:0007669"/>
    <property type="project" value="UniProtKB-SubCell"/>
</dbReference>
<name>A0A443SDX4_9ACAR</name>
<feature type="non-terminal residue" evidence="9">
    <location>
        <position position="368"/>
    </location>
</feature>
<protein>
    <submittedName>
        <fullName evidence="9">Transmembrane protein 201-like protein</fullName>
    </submittedName>
</protein>
<feature type="transmembrane region" description="Helical" evidence="7">
    <location>
        <begin position="234"/>
        <end position="251"/>
    </location>
</feature>
<keyword evidence="6" id="KW-0539">Nucleus</keyword>
<reference evidence="9 10" key="1">
    <citation type="journal article" date="2018" name="Gigascience">
        <title>Genomes of trombidid mites reveal novel predicted allergens and laterally-transferred genes associated with secondary metabolism.</title>
        <authorList>
            <person name="Dong X."/>
            <person name="Chaisiri K."/>
            <person name="Xia D."/>
            <person name="Armstrong S.D."/>
            <person name="Fang Y."/>
            <person name="Donnelly M.J."/>
            <person name="Kadowaki T."/>
            <person name="McGarry J.W."/>
            <person name="Darby A.C."/>
            <person name="Makepeace B.L."/>
        </authorList>
    </citation>
    <scope>NUCLEOTIDE SEQUENCE [LARGE SCALE GENOMIC DNA]</scope>
    <source>
        <strain evidence="9">UoL-UT</strain>
    </source>
</reference>
<evidence type="ECO:0000256" key="6">
    <source>
        <dbReference type="ARBA" id="ARBA00023242"/>
    </source>
</evidence>
<keyword evidence="10" id="KW-1185">Reference proteome</keyword>
<accession>A0A443SDX4</accession>
<dbReference type="GO" id="GO:0051015">
    <property type="term" value="F:actin filament binding"/>
    <property type="evidence" value="ECO:0007669"/>
    <property type="project" value="TreeGrafter"/>
</dbReference>
<evidence type="ECO:0000313" key="9">
    <source>
        <dbReference type="EMBL" id="RWS25701.1"/>
    </source>
</evidence>
<comment type="subcellular location">
    <subcellularLocation>
        <location evidence="1">Nucleus inner membrane</location>
        <topology evidence="1">Multi-pass membrane protein</topology>
    </subcellularLocation>
</comment>
<evidence type="ECO:0000256" key="2">
    <source>
        <dbReference type="ARBA" id="ARBA00007600"/>
    </source>
</evidence>
<comment type="similarity">
    <text evidence="2">Belongs to the TMEM201 family.</text>
</comment>
<keyword evidence="5 7" id="KW-0472">Membrane</keyword>
<dbReference type="OrthoDB" id="5966927at2759"/>
<feature type="transmembrane region" description="Helical" evidence="7">
    <location>
        <begin position="128"/>
        <end position="150"/>
    </location>
</feature>
<dbReference type="EMBL" id="NCKV01003459">
    <property type="protein sequence ID" value="RWS25701.1"/>
    <property type="molecule type" value="Genomic_DNA"/>
</dbReference>
<dbReference type="VEuPathDB" id="VectorBase:LDEU006339"/>